<dbReference type="InterPro" id="IPR014381">
    <property type="entry name" value="Arch_Rpo5/euc_Rpb5"/>
</dbReference>
<dbReference type="PANTHER" id="PTHR10535">
    <property type="entry name" value="DNA-DIRECTED RNA POLYMERASES I, II, AND III SUBUNIT RPABC1"/>
    <property type="match status" value="1"/>
</dbReference>
<dbReference type="InterPro" id="IPR036710">
    <property type="entry name" value="RNA_pol_Rpb5_N_sf"/>
</dbReference>
<dbReference type="InterPro" id="IPR000783">
    <property type="entry name" value="RNA_pol_subH/Rpb5_C"/>
</dbReference>
<dbReference type="GO" id="GO:0042797">
    <property type="term" value="P:tRNA transcription by RNA polymerase III"/>
    <property type="evidence" value="ECO:0007669"/>
    <property type="project" value="TreeGrafter"/>
</dbReference>
<evidence type="ECO:0000259" key="4">
    <source>
        <dbReference type="Pfam" id="PF01191"/>
    </source>
</evidence>
<dbReference type="GO" id="GO:0006362">
    <property type="term" value="P:transcription elongation by RNA polymerase I"/>
    <property type="evidence" value="ECO:0007669"/>
    <property type="project" value="TreeGrafter"/>
</dbReference>
<organism evidence="6 7">
    <name type="scientific">Angomonas deanei</name>
    <dbReference type="NCBI Taxonomy" id="59799"/>
    <lineage>
        <taxon>Eukaryota</taxon>
        <taxon>Discoba</taxon>
        <taxon>Euglenozoa</taxon>
        <taxon>Kinetoplastea</taxon>
        <taxon>Metakinetoplastina</taxon>
        <taxon>Trypanosomatida</taxon>
        <taxon>Trypanosomatidae</taxon>
        <taxon>Strigomonadinae</taxon>
        <taxon>Angomonas</taxon>
    </lineage>
</organism>
<name>A0A7G2CR48_9TRYP</name>
<evidence type="ECO:0000313" key="6">
    <source>
        <dbReference type="EMBL" id="CAD2222288.1"/>
    </source>
</evidence>
<dbReference type="Pfam" id="PF01191">
    <property type="entry name" value="RNA_pol_Rpb5_C"/>
    <property type="match status" value="1"/>
</dbReference>
<feature type="domain" description="RNA polymerase subunit H/Rpb5 C-terminal" evidence="4">
    <location>
        <begin position="172"/>
        <end position="244"/>
    </location>
</feature>
<dbReference type="GO" id="GO:0005665">
    <property type="term" value="C:RNA polymerase II, core complex"/>
    <property type="evidence" value="ECO:0007669"/>
    <property type="project" value="TreeGrafter"/>
</dbReference>
<reference evidence="6 7" key="1">
    <citation type="submission" date="2020-08" db="EMBL/GenBank/DDBJ databases">
        <authorList>
            <person name="Newling K."/>
            <person name="Davey J."/>
            <person name="Forrester S."/>
        </authorList>
    </citation>
    <scope>NUCLEOTIDE SEQUENCE [LARGE SCALE GENOMIC DNA]</scope>
    <source>
        <strain evidence="7">Crithidia deanei Carvalho (ATCC PRA-265)</strain>
    </source>
</reference>
<keyword evidence="2" id="KW-0539">Nucleus</keyword>
<evidence type="ECO:0000259" key="5">
    <source>
        <dbReference type="Pfam" id="PF03871"/>
    </source>
</evidence>
<evidence type="ECO:0000256" key="3">
    <source>
        <dbReference type="ARBA" id="ARBA00025765"/>
    </source>
</evidence>
<dbReference type="InterPro" id="IPR035913">
    <property type="entry name" value="RPB5-like_sf"/>
</dbReference>
<dbReference type="GO" id="GO:0006366">
    <property type="term" value="P:transcription by RNA polymerase II"/>
    <property type="evidence" value="ECO:0007669"/>
    <property type="project" value="TreeGrafter"/>
</dbReference>
<dbReference type="GO" id="GO:0005736">
    <property type="term" value="C:RNA polymerase I complex"/>
    <property type="evidence" value="ECO:0007669"/>
    <property type="project" value="TreeGrafter"/>
</dbReference>
<dbReference type="FunFam" id="3.90.940.20:FF:000001">
    <property type="entry name" value="DNA-directed RNA polymerases I, II, and III subunit RPABC1"/>
    <property type="match status" value="1"/>
</dbReference>
<dbReference type="AlphaFoldDB" id="A0A7G2CR48"/>
<dbReference type="EMBL" id="LR877169">
    <property type="protein sequence ID" value="CAD2222288.1"/>
    <property type="molecule type" value="Genomic_DNA"/>
</dbReference>
<evidence type="ECO:0000256" key="1">
    <source>
        <dbReference type="ARBA" id="ARBA00004123"/>
    </source>
</evidence>
<dbReference type="InterPro" id="IPR005571">
    <property type="entry name" value="RNA_pol_Rpb5_N"/>
</dbReference>
<proteinExistence type="inferred from homology"/>
<dbReference type="PIRSF" id="PIRSF000747">
    <property type="entry name" value="RPB5"/>
    <property type="match status" value="1"/>
</dbReference>
<feature type="domain" description="RNA polymerase Rpb5 N-terminal" evidence="5">
    <location>
        <begin position="10"/>
        <end position="117"/>
    </location>
</feature>
<gene>
    <name evidence="6" type="ORF">ADEAN_000982800</name>
</gene>
<protein>
    <submittedName>
        <fullName evidence="6">RNA polymerase Rpb5, N-terminal domain/RNA polymerase Rpb5, C-terminal domain containing protein, putative</fullName>
    </submittedName>
</protein>
<comment type="subcellular location">
    <subcellularLocation>
        <location evidence="1">Nucleus</location>
    </subcellularLocation>
</comment>
<evidence type="ECO:0000313" key="7">
    <source>
        <dbReference type="Proteomes" id="UP000515908"/>
    </source>
</evidence>
<dbReference type="GO" id="GO:0003899">
    <property type="term" value="F:DNA-directed RNA polymerase activity"/>
    <property type="evidence" value="ECO:0007669"/>
    <property type="project" value="InterPro"/>
</dbReference>
<comment type="similarity">
    <text evidence="3">Belongs to the archaeal Rpo5/eukaryotic RPB5 RNA polymerase subunit family.</text>
</comment>
<dbReference type="VEuPathDB" id="TriTrypDB:ADEAN_000982800"/>
<sequence>MTHIGQGNLDIHKCYRAMTTVGEMMTDRGYDIPSTLIKNTFEDFVAAYVTDDVPMVNNNNTNHNAKTRVVRRDRMTLPCKKRSDDTNTNNNENEKMAIVFFIPTTDLTAANLKEYISEAQVNHYSLLIFVTPGKLSATAAKSIEIQNKTEGASFANTIFVKIQHFEEDDLAVNITRHNFVPKHILLTPEQVKEVLTALALEVRQLPRLFSTDPVARYLGAARGDVLRIERPSESAGMYVSYRQVV</sequence>
<dbReference type="Pfam" id="PF03871">
    <property type="entry name" value="RNA_pol_Rpb5_N"/>
    <property type="match status" value="1"/>
</dbReference>
<dbReference type="Gene3D" id="3.40.1340.10">
    <property type="entry name" value="RNA polymerase, Rpb5, N-terminal domain"/>
    <property type="match status" value="1"/>
</dbReference>
<dbReference type="GO" id="GO:0005666">
    <property type="term" value="C:RNA polymerase III complex"/>
    <property type="evidence" value="ECO:0007669"/>
    <property type="project" value="TreeGrafter"/>
</dbReference>
<dbReference type="Proteomes" id="UP000515908">
    <property type="component" value="Chromosome 25"/>
</dbReference>
<dbReference type="PANTHER" id="PTHR10535:SF24">
    <property type="entry name" value="RNA POLYMERASES II SUBUNIT, PUTATIVE-RELATED"/>
    <property type="match status" value="1"/>
</dbReference>
<dbReference type="HAMAP" id="MF_00025">
    <property type="entry name" value="RNApol_Rpo5_RPB5"/>
    <property type="match status" value="1"/>
</dbReference>
<dbReference type="SUPFAM" id="SSF55287">
    <property type="entry name" value="RPB5-like RNA polymerase subunit"/>
    <property type="match status" value="1"/>
</dbReference>
<evidence type="ECO:0000256" key="2">
    <source>
        <dbReference type="ARBA" id="ARBA00023242"/>
    </source>
</evidence>
<accession>A0A7G2CR48</accession>
<keyword evidence="7" id="KW-1185">Reference proteome</keyword>
<dbReference type="GO" id="GO:0003677">
    <property type="term" value="F:DNA binding"/>
    <property type="evidence" value="ECO:0007669"/>
    <property type="project" value="InterPro"/>
</dbReference>
<dbReference type="SUPFAM" id="SSF53036">
    <property type="entry name" value="Eukaryotic RPB5 N-terminal domain"/>
    <property type="match status" value="1"/>
</dbReference>
<dbReference type="Gene3D" id="3.90.940.20">
    <property type="entry name" value="RPB5-like RNA polymerase subunit"/>
    <property type="match status" value="1"/>
</dbReference>